<name>A0A316YXX4_9BASI</name>
<keyword evidence="8" id="KW-1185">Reference proteome</keyword>
<dbReference type="PANTHER" id="PTHR13396:SF5">
    <property type="entry name" value="NEDD4 FAMILY INTERACTING PROTEIN"/>
    <property type="match status" value="1"/>
</dbReference>
<protein>
    <submittedName>
        <fullName evidence="7">Uncharacterized protein</fullName>
    </submittedName>
</protein>
<feature type="transmembrane region" description="Helical" evidence="6">
    <location>
        <begin position="482"/>
        <end position="503"/>
    </location>
</feature>
<feature type="region of interest" description="Disordered" evidence="5">
    <location>
        <begin position="617"/>
        <end position="663"/>
    </location>
</feature>
<dbReference type="GO" id="GO:0006511">
    <property type="term" value="P:ubiquitin-dependent protein catabolic process"/>
    <property type="evidence" value="ECO:0007669"/>
    <property type="project" value="TreeGrafter"/>
</dbReference>
<dbReference type="GO" id="GO:0031398">
    <property type="term" value="P:positive regulation of protein ubiquitination"/>
    <property type="evidence" value="ECO:0007669"/>
    <property type="project" value="TreeGrafter"/>
</dbReference>
<dbReference type="STRING" id="215250.A0A316YXX4"/>
<dbReference type="EMBL" id="KZ819634">
    <property type="protein sequence ID" value="PWN94297.1"/>
    <property type="molecule type" value="Genomic_DNA"/>
</dbReference>
<dbReference type="GO" id="GO:0005794">
    <property type="term" value="C:Golgi apparatus"/>
    <property type="evidence" value="ECO:0007669"/>
    <property type="project" value="TreeGrafter"/>
</dbReference>
<keyword evidence="3 6" id="KW-1133">Transmembrane helix</keyword>
<feature type="compositionally biased region" description="Acidic residues" evidence="5">
    <location>
        <begin position="645"/>
        <end position="655"/>
    </location>
</feature>
<feature type="region of interest" description="Disordered" evidence="5">
    <location>
        <begin position="73"/>
        <end position="175"/>
    </location>
</feature>
<dbReference type="GeneID" id="37045793"/>
<evidence type="ECO:0000256" key="5">
    <source>
        <dbReference type="SAM" id="MobiDB-lite"/>
    </source>
</evidence>
<feature type="compositionally biased region" description="Low complexity" evidence="5">
    <location>
        <begin position="522"/>
        <end position="547"/>
    </location>
</feature>
<accession>A0A316YXX4</accession>
<keyword evidence="2 6" id="KW-0812">Transmembrane</keyword>
<dbReference type="AlphaFoldDB" id="A0A316YXX4"/>
<organism evidence="7 8">
    <name type="scientific">Acaromyces ingoldii</name>
    <dbReference type="NCBI Taxonomy" id="215250"/>
    <lineage>
        <taxon>Eukaryota</taxon>
        <taxon>Fungi</taxon>
        <taxon>Dikarya</taxon>
        <taxon>Basidiomycota</taxon>
        <taxon>Ustilaginomycotina</taxon>
        <taxon>Exobasidiomycetes</taxon>
        <taxon>Exobasidiales</taxon>
        <taxon>Cryptobasidiaceae</taxon>
        <taxon>Acaromyces</taxon>
    </lineage>
</organism>
<evidence type="ECO:0000256" key="4">
    <source>
        <dbReference type="ARBA" id="ARBA00023136"/>
    </source>
</evidence>
<evidence type="ECO:0000256" key="2">
    <source>
        <dbReference type="ARBA" id="ARBA00022692"/>
    </source>
</evidence>
<feature type="compositionally biased region" description="Gly residues" evidence="5">
    <location>
        <begin position="617"/>
        <end position="626"/>
    </location>
</feature>
<dbReference type="RefSeq" id="XP_025381495.1">
    <property type="nucleotide sequence ID" value="XM_025523877.1"/>
</dbReference>
<feature type="compositionally biased region" description="Acidic residues" evidence="5">
    <location>
        <begin position="254"/>
        <end position="263"/>
    </location>
</feature>
<dbReference type="CDD" id="cd22212">
    <property type="entry name" value="NDFIP-like"/>
    <property type="match status" value="1"/>
</dbReference>
<feature type="compositionally biased region" description="Polar residues" evidence="5">
    <location>
        <begin position="81"/>
        <end position="95"/>
    </location>
</feature>
<dbReference type="Pfam" id="PF10176">
    <property type="entry name" value="NEDD4_Bsd2"/>
    <property type="match status" value="1"/>
</dbReference>
<evidence type="ECO:0000256" key="6">
    <source>
        <dbReference type="SAM" id="Phobius"/>
    </source>
</evidence>
<feature type="compositionally biased region" description="Low complexity" evidence="5">
    <location>
        <begin position="570"/>
        <end position="590"/>
    </location>
</feature>
<dbReference type="InParanoid" id="A0A316YXX4"/>
<dbReference type="GO" id="GO:0030001">
    <property type="term" value="P:metal ion transport"/>
    <property type="evidence" value="ECO:0007669"/>
    <property type="project" value="InterPro"/>
</dbReference>
<evidence type="ECO:0000313" key="8">
    <source>
        <dbReference type="Proteomes" id="UP000245768"/>
    </source>
</evidence>
<evidence type="ECO:0000256" key="3">
    <source>
        <dbReference type="ARBA" id="ARBA00022989"/>
    </source>
</evidence>
<dbReference type="GO" id="GO:0005783">
    <property type="term" value="C:endoplasmic reticulum"/>
    <property type="evidence" value="ECO:0007669"/>
    <property type="project" value="TreeGrafter"/>
</dbReference>
<evidence type="ECO:0000313" key="7">
    <source>
        <dbReference type="EMBL" id="PWN94297.1"/>
    </source>
</evidence>
<feature type="region of interest" description="Disordered" evidence="5">
    <location>
        <begin position="520"/>
        <end position="553"/>
    </location>
</feature>
<proteinExistence type="predicted"/>
<dbReference type="InterPro" id="IPR019325">
    <property type="entry name" value="NEDD4/Bsd2"/>
</dbReference>
<feature type="region of interest" description="Disordered" evidence="5">
    <location>
        <begin position="391"/>
        <end position="424"/>
    </location>
</feature>
<reference evidence="7 8" key="1">
    <citation type="journal article" date="2018" name="Mol. Biol. Evol.">
        <title>Broad Genomic Sampling Reveals a Smut Pathogenic Ancestry of the Fungal Clade Ustilaginomycotina.</title>
        <authorList>
            <person name="Kijpornyongpan T."/>
            <person name="Mondo S.J."/>
            <person name="Barry K."/>
            <person name="Sandor L."/>
            <person name="Lee J."/>
            <person name="Lipzen A."/>
            <person name="Pangilinan J."/>
            <person name="LaButti K."/>
            <person name="Hainaut M."/>
            <person name="Henrissat B."/>
            <person name="Grigoriev I.V."/>
            <person name="Spatafora J.W."/>
            <person name="Aime M.C."/>
        </authorList>
    </citation>
    <scope>NUCLEOTIDE SEQUENCE [LARGE SCALE GENOMIC DNA]</scope>
    <source>
        <strain evidence="7 8">MCA 4198</strain>
    </source>
</reference>
<feature type="region of interest" description="Disordered" evidence="5">
    <location>
        <begin position="568"/>
        <end position="590"/>
    </location>
</feature>
<dbReference type="GO" id="GO:0048471">
    <property type="term" value="C:perinuclear region of cytoplasm"/>
    <property type="evidence" value="ECO:0007669"/>
    <property type="project" value="TreeGrafter"/>
</dbReference>
<feature type="region of interest" description="Disordered" evidence="5">
    <location>
        <begin position="1"/>
        <end position="60"/>
    </location>
</feature>
<comment type="subcellular location">
    <subcellularLocation>
        <location evidence="1">Membrane</location>
        <topology evidence="1">Multi-pass membrane protein</topology>
    </subcellularLocation>
</comment>
<feature type="region of interest" description="Disordered" evidence="5">
    <location>
        <begin position="234"/>
        <end position="268"/>
    </location>
</feature>
<dbReference type="GO" id="GO:0016020">
    <property type="term" value="C:membrane"/>
    <property type="evidence" value="ECO:0007669"/>
    <property type="project" value="UniProtKB-SubCell"/>
</dbReference>
<dbReference type="OrthoDB" id="10003116at2759"/>
<dbReference type="GO" id="GO:0007034">
    <property type="term" value="P:vacuolar transport"/>
    <property type="evidence" value="ECO:0007669"/>
    <property type="project" value="InterPro"/>
</dbReference>
<sequence>MAAAFGGQDDDDDEGHGNDGLSSSLSVAGNGLPPSYGYSSPPSSSAGNGASGNVEGNDDVFFDAGDALASASDPLGAAAMDNSSRPAPTTTYSQQARDRQGAGNTERAAVASSGYDFEQASYFTPPPPASRRTPSALSRSNSETQMRPGDVSISMSEADGETSMSGGPLGGSSSGNMAGLDATGLSRARMLLGRFGRFVGMRVPGATYASLSTQDDAAQATRRRIMGSGISQDGVFANLNAKPERRRRRADGEDRGDDDDLVEDTLPPTYETAAADTAPPYWETTIIGGPGGLHPLAPGGMGWTPGGTHVGAIEDLIVDGLPVGNFFGFAWNLLVSMSFQFVGFLLTYLLHTTHAARCGSRAGLGITLVQYGFYLRTRAIQIVDGKLPDDGLSGLPGDSGSQGGQQGGPWWMYPNQPADDSDSHNEAARSFISRSLSFVARQVTEATASASVGGNATMAEALANDTNPPVTNAQDLGASTEWLAYILMALGWFILFSSLLSYWRVHRWGKQLVDAARRDAESSNNANNDEAGAETSTSGGASGSATAPRDPNAPIGFIHTLRAAFERSRTSTSSATGGTGASGASVGSRGHSAEDWVIFPGMTAAGSASRSRLLFGGVGGLGGGPMRGRRRSDLEVGEAEANRDSDDDDDSDEEGASSAEARRLVTDLRNVGLIE</sequence>
<feature type="compositionally biased region" description="Low complexity" evidence="5">
    <location>
        <begin position="33"/>
        <end position="53"/>
    </location>
</feature>
<dbReference type="PANTHER" id="PTHR13396">
    <property type="entry name" value="NEDD4 FAMILY INTERACTING PROTEIN 1/2"/>
    <property type="match status" value="1"/>
</dbReference>
<dbReference type="Proteomes" id="UP000245768">
    <property type="component" value="Unassembled WGS sequence"/>
</dbReference>
<gene>
    <name evidence="7" type="ORF">FA10DRAFT_283881</name>
</gene>
<keyword evidence="4 6" id="KW-0472">Membrane</keyword>
<evidence type="ECO:0000256" key="1">
    <source>
        <dbReference type="ARBA" id="ARBA00004141"/>
    </source>
</evidence>